<evidence type="ECO:0000313" key="3">
    <source>
        <dbReference type="Proteomes" id="UP000293300"/>
    </source>
</evidence>
<dbReference type="GO" id="GO:0008270">
    <property type="term" value="F:zinc ion binding"/>
    <property type="evidence" value="ECO:0007669"/>
    <property type="project" value="InterPro"/>
</dbReference>
<proteinExistence type="predicted"/>
<dbReference type="EMBL" id="SJPE01000009">
    <property type="protein sequence ID" value="TBX68346.1"/>
    <property type="molecule type" value="Genomic_DNA"/>
</dbReference>
<dbReference type="Gene3D" id="1.10.30.50">
    <property type="match status" value="1"/>
</dbReference>
<feature type="domain" description="HNH nuclease" evidence="1">
    <location>
        <begin position="123"/>
        <end position="181"/>
    </location>
</feature>
<dbReference type="OrthoDB" id="67788at2"/>
<evidence type="ECO:0000313" key="2">
    <source>
        <dbReference type="EMBL" id="TBX68346.1"/>
    </source>
</evidence>
<dbReference type="InterPro" id="IPR003615">
    <property type="entry name" value="HNH_nuc"/>
</dbReference>
<keyword evidence="3" id="KW-1185">Reference proteome</keyword>
<dbReference type="InterPro" id="IPR002711">
    <property type="entry name" value="HNH"/>
</dbReference>
<comment type="caution">
    <text evidence="2">The sequence shown here is derived from an EMBL/GenBank/DDBJ whole genome shotgun (WGS) entry which is preliminary data.</text>
</comment>
<reference evidence="2 3" key="1">
    <citation type="submission" date="2019-02" db="EMBL/GenBank/DDBJ databases">
        <title>Flavobacterium sp. RD-2-33 isolated from forest soil.</title>
        <authorList>
            <person name="Chaudhary D.K."/>
        </authorList>
    </citation>
    <scope>NUCLEOTIDE SEQUENCE [LARGE SCALE GENOMIC DNA]</scope>
    <source>
        <strain evidence="2 3">RD-2-33</strain>
    </source>
</reference>
<dbReference type="AlphaFoldDB" id="A0A4Q9YX17"/>
<dbReference type="GO" id="GO:0003676">
    <property type="term" value="F:nucleic acid binding"/>
    <property type="evidence" value="ECO:0007669"/>
    <property type="project" value="InterPro"/>
</dbReference>
<organism evidence="2 3">
    <name type="scientific">Flavobacterium silvisoli</name>
    <dbReference type="NCBI Taxonomy" id="2529433"/>
    <lineage>
        <taxon>Bacteria</taxon>
        <taxon>Pseudomonadati</taxon>
        <taxon>Bacteroidota</taxon>
        <taxon>Flavobacteriia</taxon>
        <taxon>Flavobacteriales</taxon>
        <taxon>Flavobacteriaceae</taxon>
        <taxon>Flavobacterium</taxon>
    </lineage>
</organism>
<name>A0A4Q9YX17_9FLAO</name>
<dbReference type="CDD" id="cd00085">
    <property type="entry name" value="HNHc"/>
    <property type="match status" value="1"/>
</dbReference>
<gene>
    <name evidence="2" type="ORF">EZL74_08525</name>
</gene>
<sequence>MLEMNGRYLNKILETNAKHALYREDGKWYHNLKKFPGVLFDKNGYVIFNSIEEYNNEDALQIKKDLHIIDGIQNLKQYHKFTALELQLIEGIEVNESNNDSSNSEDTVRVLRTIDTILRNKALVQRVKKLYNNTCQLCGTQLRIRKNNYYSEVHHIVPLGKPHNGKDSLDNMICVCPNCHVQLDLKSISINKNSLLLNNHEINIGYIDKHNSFLKS</sequence>
<evidence type="ECO:0000259" key="1">
    <source>
        <dbReference type="SMART" id="SM00507"/>
    </source>
</evidence>
<dbReference type="SMART" id="SM00507">
    <property type="entry name" value="HNHc"/>
    <property type="match status" value="1"/>
</dbReference>
<dbReference type="GO" id="GO:0004519">
    <property type="term" value="F:endonuclease activity"/>
    <property type="evidence" value="ECO:0007669"/>
    <property type="project" value="InterPro"/>
</dbReference>
<dbReference type="Pfam" id="PF01844">
    <property type="entry name" value="HNH"/>
    <property type="match status" value="1"/>
</dbReference>
<accession>A0A4Q9YX17</accession>
<protein>
    <recommendedName>
        <fullName evidence="1">HNH nuclease domain-containing protein</fullName>
    </recommendedName>
</protein>
<dbReference type="Proteomes" id="UP000293300">
    <property type="component" value="Unassembled WGS sequence"/>
</dbReference>
<dbReference type="RefSeq" id="WP_131476190.1">
    <property type="nucleotide sequence ID" value="NZ_SJPE01000009.1"/>
</dbReference>